<dbReference type="Pfam" id="PF08598">
    <property type="entry name" value="Sds3"/>
    <property type="match status" value="1"/>
</dbReference>
<keyword evidence="8" id="KW-1185">Reference proteome</keyword>
<dbReference type="GO" id="GO:0005654">
    <property type="term" value="C:nucleoplasm"/>
    <property type="evidence" value="ECO:0007669"/>
    <property type="project" value="UniProtKB-ARBA"/>
</dbReference>
<keyword evidence="2" id="KW-0678">Repressor</keyword>
<name>A0A9N9HIG8_9GLOM</name>
<evidence type="ECO:0000256" key="2">
    <source>
        <dbReference type="ARBA" id="ARBA00022491"/>
    </source>
</evidence>
<feature type="compositionally biased region" description="Low complexity" evidence="6">
    <location>
        <begin position="40"/>
        <end position="56"/>
    </location>
</feature>
<dbReference type="GO" id="GO:0010468">
    <property type="term" value="P:regulation of gene expression"/>
    <property type="evidence" value="ECO:0007669"/>
    <property type="project" value="UniProtKB-ARBA"/>
</dbReference>
<keyword evidence="4" id="KW-0804">Transcription</keyword>
<dbReference type="InterPro" id="IPR013907">
    <property type="entry name" value="Sds3"/>
</dbReference>
<feature type="compositionally biased region" description="Polar residues" evidence="6">
    <location>
        <begin position="69"/>
        <end position="78"/>
    </location>
</feature>
<dbReference type="AlphaFoldDB" id="A0A9N9HIG8"/>
<reference evidence="7" key="1">
    <citation type="submission" date="2021-06" db="EMBL/GenBank/DDBJ databases">
        <authorList>
            <person name="Kallberg Y."/>
            <person name="Tangrot J."/>
            <person name="Rosling A."/>
        </authorList>
    </citation>
    <scope>NUCLEOTIDE SEQUENCE</scope>
    <source>
        <strain evidence="7">UK204</strain>
    </source>
</reference>
<dbReference type="Proteomes" id="UP000789570">
    <property type="component" value="Unassembled WGS sequence"/>
</dbReference>
<keyword evidence="3" id="KW-0805">Transcription regulation</keyword>
<accession>A0A9N9HIG8</accession>
<sequence length="476" mass="54638">MPASKTRKAPERPTTRASTKTAHASGDIAVKQRLRSYPNVTPSSTVSPATTRASSVESARETTHRKASSRTSTRSCHNNKNDGVVTRRSTLQKECTEESEIIFESHSSDDEAFITMKHNYRIQKRRADEIVIQFKSLKERMFISRLNDLDEDNNAIQEGCHPRLSKQMDEIEEKHKALTLRAERRREYHKNAIEAAYAATEKQIRDEFLNDQPEDNLLDLVMKKIEGTPFDPNYKIFNKGSDTTRISFPIKNRSSNGQMRTPRSNIDIQYIHFHPTGTNEEEMAEDLMAMQLWKPARLPTQPSSSKFHSTTQPNPNIISSTSNVIISPPRRKKEPRTKRPRRNSNRESVSETRRETPLILAPKEFPKTSLRETSKVSKTIHRDIPSELLGRETSKELPRITSKETLKDIGLHRDSREVFREVVIEPPREIVREPPRELPREIPKDLSTSSSQNPNSIIVSRWLAEEGTEEDNDSDQ</sequence>
<proteinExistence type="predicted"/>
<feature type="compositionally biased region" description="Polar residues" evidence="6">
    <location>
        <begin position="446"/>
        <end position="458"/>
    </location>
</feature>
<feature type="region of interest" description="Disordered" evidence="6">
    <location>
        <begin position="1"/>
        <end position="87"/>
    </location>
</feature>
<feature type="compositionally biased region" description="Acidic residues" evidence="6">
    <location>
        <begin position="466"/>
        <end position="476"/>
    </location>
</feature>
<evidence type="ECO:0000256" key="4">
    <source>
        <dbReference type="ARBA" id="ARBA00023163"/>
    </source>
</evidence>
<gene>
    <name evidence="7" type="ORF">FCALED_LOCUS12646</name>
</gene>
<dbReference type="EMBL" id="CAJVPQ010006362">
    <property type="protein sequence ID" value="CAG8683879.1"/>
    <property type="molecule type" value="Genomic_DNA"/>
</dbReference>
<evidence type="ECO:0000313" key="7">
    <source>
        <dbReference type="EMBL" id="CAG8683879.1"/>
    </source>
</evidence>
<evidence type="ECO:0000256" key="3">
    <source>
        <dbReference type="ARBA" id="ARBA00023015"/>
    </source>
</evidence>
<evidence type="ECO:0000256" key="6">
    <source>
        <dbReference type="SAM" id="MobiDB-lite"/>
    </source>
</evidence>
<evidence type="ECO:0000256" key="5">
    <source>
        <dbReference type="ARBA" id="ARBA00023242"/>
    </source>
</evidence>
<evidence type="ECO:0000256" key="1">
    <source>
        <dbReference type="ARBA" id="ARBA00004123"/>
    </source>
</evidence>
<evidence type="ECO:0000313" key="8">
    <source>
        <dbReference type="Proteomes" id="UP000789570"/>
    </source>
</evidence>
<feature type="region of interest" description="Disordered" evidence="6">
    <location>
        <begin position="298"/>
        <end position="357"/>
    </location>
</feature>
<protein>
    <submittedName>
        <fullName evidence="7">1569_t:CDS:1</fullName>
    </submittedName>
</protein>
<feature type="compositionally biased region" description="Low complexity" evidence="6">
    <location>
        <begin position="313"/>
        <end position="328"/>
    </location>
</feature>
<comment type="caution">
    <text evidence="7">The sequence shown here is derived from an EMBL/GenBank/DDBJ whole genome shotgun (WGS) entry which is preliminary data.</text>
</comment>
<feature type="compositionally biased region" description="Basic and acidic residues" evidence="6">
    <location>
        <begin position="344"/>
        <end position="356"/>
    </location>
</feature>
<feature type="compositionally biased region" description="Basic residues" evidence="6">
    <location>
        <begin position="329"/>
        <end position="343"/>
    </location>
</feature>
<dbReference type="OrthoDB" id="20886at2759"/>
<comment type="subcellular location">
    <subcellularLocation>
        <location evidence="1">Nucleus</location>
    </subcellularLocation>
</comment>
<keyword evidence="5" id="KW-0539">Nucleus</keyword>
<feature type="compositionally biased region" description="Basic and acidic residues" evidence="6">
    <location>
        <begin position="427"/>
        <end position="444"/>
    </location>
</feature>
<organism evidence="7 8">
    <name type="scientific">Funneliformis caledonium</name>
    <dbReference type="NCBI Taxonomy" id="1117310"/>
    <lineage>
        <taxon>Eukaryota</taxon>
        <taxon>Fungi</taxon>
        <taxon>Fungi incertae sedis</taxon>
        <taxon>Mucoromycota</taxon>
        <taxon>Glomeromycotina</taxon>
        <taxon>Glomeromycetes</taxon>
        <taxon>Glomerales</taxon>
        <taxon>Glomeraceae</taxon>
        <taxon>Funneliformis</taxon>
    </lineage>
</organism>
<feature type="region of interest" description="Disordered" evidence="6">
    <location>
        <begin position="427"/>
        <end position="476"/>
    </location>
</feature>
<feature type="compositionally biased region" description="Polar residues" evidence="6">
    <location>
        <begin position="300"/>
        <end position="312"/>
    </location>
</feature>